<name>A0A0E9PT96_ANGAN</name>
<evidence type="ECO:0000313" key="1">
    <source>
        <dbReference type="EMBL" id="JAH07290.1"/>
    </source>
</evidence>
<proteinExistence type="predicted"/>
<reference evidence="1" key="1">
    <citation type="submission" date="2014-11" db="EMBL/GenBank/DDBJ databases">
        <authorList>
            <person name="Amaro Gonzalez C."/>
        </authorList>
    </citation>
    <scope>NUCLEOTIDE SEQUENCE</scope>
</reference>
<reference evidence="1" key="2">
    <citation type="journal article" date="2015" name="Fish Shellfish Immunol.">
        <title>Early steps in the European eel (Anguilla anguilla)-Vibrio vulnificus interaction in the gills: Role of the RtxA13 toxin.</title>
        <authorList>
            <person name="Callol A."/>
            <person name="Pajuelo D."/>
            <person name="Ebbesson L."/>
            <person name="Teles M."/>
            <person name="MacKenzie S."/>
            <person name="Amaro C."/>
        </authorList>
    </citation>
    <scope>NUCLEOTIDE SEQUENCE</scope>
</reference>
<dbReference type="AlphaFoldDB" id="A0A0E9PT96"/>
<protein>
    <submittedName>
        <fullName evidence="1">Uncharacterized protein</fullName>
    </submittedName>
</protein>
<accession>A0A0E9PT96</accession>
<sequence length="22" mass="2442">MLNCTTVSKIIRVCVCVCEIDV</sequence>
<organism evidence="1">
    <name type="scientific">Anguilla anguilla</name>
    <name type="common">European freshwater eel</name>
    <name type="synonym">Muraena anguilla</name>
    <dbReference type="NCBI Taxonomy" id="7936"/>
    <lineage>
        <taxon>Eukaryota</taxon>
        <taxon>Metazoa</taxon>
        <taxon>Chordata</taxon>
        <taxon>Craniata</taxon>
        <taxon>Vertebrata</taxon>
        <taxon>Euteleostomi</taxon>
        <taxon>Actinopterygii</taxon>
        <taxon>Neopterygii</taxon>
        <taxon>Teleostei</taxon>
        <taxon>Anguilliformes</taxon>
        <taxon>Anguillidae</taxon>
        <taxon>Anguilla</taxon>
    </lineage>
</organism>
<dbReference type="EMBL" id="GBXM01101287">
    <property type="protein sequence ID" value="JAH07290.1"/>
    <property type="molecule type" value="Transcribed_RNA"/>
</dbReference>